<dbReference type="AlphaFoldDB" id="A0AAD9U280"/>
<dbReference type="EMBL" id="JANJYI010000006">
    <property type="protein sequence ID" value="KAK2646539.1"/>
    <property type="molecule type" value="Genomic_DNA"/>
</dbReference>
<dbReference type="PANTHER" id="PTHR33269">
    <property type="entry name" value="NADH-UBIQUINONE OXIDOREDUCTASE CHAIN 6"/>
    <property type="match status" value="1"/>
</dbReference>
<dbReference type="InterPro" id="IPR042106">
    <property type="entry name" value="Nuo/plastoQ_OxRdtase_6_NuoJ"/>
</dbReference>
<comment type="caution">
    <text evidence="4">The sequence shown here is derived from an EMBL/GenBank/DDBJ whole genome shotgun (WGS) entry which is preliminary data.</text>
</comment>
<keyword evidence="2" id="KW-0472">Membrane</keyword>
<dbReference type="PANTHER" id="PTHR33269:SF17">
    <property type="entry name" value="NADH-UBIQUINONE OXIDOREDUCTASE CHAIN 6"/>
    <property type="match status" value="1"/>
</dbReference>
<evidence type="ECO:0000313" key="5">
    <source>
        <dbReference type="Proteomes" id="UP001280121"/>
    </source>
</evidence>
<dbReference type="Pfam" id="PF00499">
    <property type="entry name" value="Oxidored_q3"/>
    <property type="match status" value="1"/>
</dbReference>
<feature type="transmembrane region" description="Helical" evidence="2">
    <location>
        <begin position="44"/>
        <end position="69"/>
    </location>
</feature>
<organism evidence="4 5">
    <name type="scientific">Dipteronia dyeriana</name>
    <dbReference type="NCBI Taxonomy" id="168575"/>
    <lineage>
        <taxon>Eukaryota</taxon>
        <taxon>Viridiplantae</taxon>
        <taxon>Streptophyta</taxon>
        <taxon>Embryophyta</taxon>
        <taxon>Tracheophyta</taxon>
        <taxon>Spermatophyta</taxon>
        <taxon>Magnoliopsida</taxon>
        <taxon>eudicotyledons</taxon>
        <taxon>Gunneridae</taxon>
        <taxon>Pentapetalae</taxon>
        <taxon>rosids</taxon>
        <taxon>malvids</taxon>
        <taxon>Sapindales</taxon>
        <taxon>Sapindaceae</taxon>
        <taxon>Hippocastanoideae</taxon>
        <taxon>Acereae</taxon>
        <taxon>Dipteronia</taxon>
    </lineage>
</organism>
<feature type="chain" id="PRO_5042238071" description="NADH:ubiquinone reductase (H(+)-translocating)" evidence="3">
    <location>
        <begin position="21"/>
        <end position="350"/>
    </location>
</feature>
<comment type="similarity">
    <text evidence="1">Belongs to the complex I subunit 6 family.</text>
</comment>
<proteinExistence type="inferred from homology"/>
<gene>
    <name evidence="4" type="ORF">Ddye_021734</name>
</gene>
<evidence type="ECO:0000313" key="4">
    <source>
        <dbReference type="EMBL" id="KAK2646539.1"/>
    </source>
</evidence>
<name>A0AAD9U280_9ROSI</name>
<feature type="signal peptide" evidence="3">
    <location>
        <begin position="1"/>
        <end position="20"/>
    </location>
</feature>
<keyword evidence="3" id="KW-0732">Signal</keyword>
<keyword evidence="5" id="KW-1185">Reference proteome</keyword>
<accession>A0AAD9U280</accession>
<dbReference type="GO" id="GO:0008137">
    <property type="term" value="F:NADH dehydrogenase (ubiquinone) activity"/>
    <property type="evidence" value="ECO:0007669"/>
    <property type="project" value="InterPro"/>
</dbReference>
<dbReference type="Gene3D" id="1.20.120.1200">
    <property type="entry name" value="NADH-ubiquinone/plastoquinone oxidoreductase chain 6, subunit NuoJ"/>
    <property type="match status" value="1"/>
</dbReference>
<sequence length="350" mass="38831">MILSVLSSLALVSGLMVARAKNPVHSVLFPIPVFHDTSGLILLLGLNFSAIICPLIHIGAIVISFLFIVMMFHIQIAEIHEEVLRYLPPGQETPGRGGHKRCPTGRGAIRRRLGDINSVEGAPTLGDLRPTTGSFSPQCNKGFMLKGLGRLKEGGYSQGNPGNLSRIWEFTYIQQGLEGKELACFVKSQHYLKCQKQGGLKEDRIHGMKMSRRKTSEGIDEAVQIDTISNQLIEESTKMKVSQQWPPRKTIPILATIWEQKRFYSDYYTYSTRIRPLNTMLDHHHPIREQIIIRKLGKADSITFFVPTADSSPSAAYSFATEDGKTFRLNLLCSTTAIAAGSGTNLISFS</sequence>
<keyword evidence="2" id="KW-0812">Transmembrane</keyword>
<reference evidence="4" key="1">
    <citation type="journal article" date="2023" name="Plant J.">
        <title>Genome sequences and population genomics provide insights into the demographic history, inbreeding, and mutation load of two 'living fossil' tree species of Dipteronia.</title>
        <authorList>
            <person name="Feng Y."/>
            <person name="Comes H.P."/>
            <person name="Chen J."/>
            <person name="Zhu S."/>
            <person name="Lu R."/>
            <person name="Zhang X."/>
            <person name="Li P."/>
            <person name="Qiu J."/>
            <person name="Olsen K.M."/>
            <person name="Qiu Y."/>
        </authorList>
    </citation>
    <scope>NUCLEOTIDE SEQUENCE</scope>
    <source>
        <strain evidence="4">KIB01</strain>
    </source>
</reference>
<dbReference type="InterPro" id="IPR001457">
    <property type="entry name" value="NADH_UbQ/plastoQ_OxRdtase_su6"/>
</dbReference>
<keyword evidence="2" id="KW-1133">Transmembrane helix</keyword>
<evidence type="ECO:0000256" key="1">
    <source>
        <dbReference type="ARBA" id="ARBA00005698"/>
    </source>
</evidence>
<evidence type="ECO:0000256" key="2">
    <source>
        <dbReference type="SAM" id="Phobius"/>
    </source>
</evidence>
<evidence type="ECO:0008006" key="6">
    <source>
        <dbReference type="Google" id="ProtNLM"/>
    </source>
</evidence>
<protein>
    <recommendedName>
        <fullName evidence="6">NADH:ubiquinone reductase (H(+)-translocating)</fullName>
    </recommendedName>
</protein>
<evidence type="ECO:0000256" key="3">
    <source>
        <dbReference type="SAM" id="SignalP"/>
    </source>
</evidence>
<dbReference type="Proteomes" id="UP001280121">
    <property type="component" value="Unassembled WGS sequence"/>
</dbReference>